<name>A0A4Y3VXT1_9ACTN</name>
<accession>A0A4Y3VXT1</accession>
<protein>
    <submittedName>
        <fullName evidence="1">Uncharacterized protein</fullName>
    </submittedName>
</protein>
<organism evidence="1 2">
    <name type="scientific">Streptomyces spinoverrucosus</name>
    <dbReference type="NCBI Taxonomy" id="284043"/>
    <lineage>
        <taxon>Bacteria</taxon>
        <taxon>Bacillati</taxon>
        <taxon>Actinomycetota</taxon>
        <taxon>Actinomycetes</taxon>
        <taxon>Kitasatosporales</taxon>
        <taxon>Streptomycetaceae</taxon>
        <taxon>Streptomyces</taxon>
    </lineage>
</organism>
<dbReference type="Proteomes" id="UP000317881">
    <property type="component" value="Unassembled WGS sequence"/>
</dbReference>
<evidence type="ECO:0000313" key="1">
    <source>
        <dbReference type="EMBL" id="GEC10470.1"/>
    </source>
</evidence>
<evidence type="ECO:0000313" key="2">
    <source>
        <dbReference type="Proteomes" id="UP000317881"/>
    </source>
</evidence>
<gene>
    <name evidence="1" type="ORF">SSP24_81250</name>
</gene>
<reference evidence="1 2" key="1">
    <citation type="submission" date="2019-06" db="EMBL/GenBank/DDBJ databases">
        <title>Whole genome shotgun sequence of Streptomyces spinoverrucosus NBRC 14228.</title>
        <authorList>
            <person name="Hosoyama A."/>
            <person name="Uohara A."/>
            <person name="Ohji S."/>
            <person name="Ichikawa N."/>
        </authorList>
    </citation>
    <scope>NUCLEOTIDE SEQUENCE [LARGE SCALE GENOMIC DNA]</scope>
    <source>
        <strain evidence="1 2">NBRC 14228</strain>
    </source>
</reference>
<sequence length="117" mass="12490">MGEGRGMKSHPIVGAAVFTAVMEAAGYRCQCSGECGQPHTKGDGRCLHEHDHYTSKHGRRVRLMAAPVDPLATDVAAARLPASELRAWCPDCHGAAARLARKRLPAAPTDQCGLFDL</sequence>
<proteinExistence type="predicted"/>
<comment type="caution">
    <text evidence="1">The sequence shown here is derived from an EMBL/GenBank/DDBJ whole genome shotgun (WGS) entry which is preliminary data.</text>
</comment>
<keyword evidence="2" id="KW-1185">Reference proteome</keyword>
<dbReference type="AlphaFoldDB" id="A0A4Y3VXT1"/>
<dbReference type="EMBL" id="BJND01000111">
    <property type="protein sequence ID" value="GEC10470.1"/>
    <property type="molecule type" value="Genomic_DNA"/>
</dbReference>